<keyword evidence="4" id="KW-1185">Reference proteome</keyword>
<dbReference type="PROSITE" id="PS51194">
    <property type="entry name" value="HELICASE_CTER"/>
    <property type="match status" value="1"/>
</dbReference>
<dbReference type="Gene3D" id="3.40.50.300">
    <property type="entry name" value="P-loop containing nucleotide triphosphate hydrolases"/>
    <property type="match status" value="2"/>
</dbReference>
<dbReference type="SMART" id="SM00487">
    <property type="entry name" value="DEXDc"/>
    <property type="match status" value="1"/>
</dbReference>
<dbReference type="RefSeq" id="WP_268752216.1">
    <property type="nucleotide sequence ID" value="NZ_JAPRFQ010000001.1"/>
</dbReference>
<dbReference type="Pfam" id="PF26350">
    <property type="entry name" value="DUF8090"/>
    <property type="match status" value="1"/>
</dbReference>
<dbReference type="PANTHER" id="PTHR47396:SF1">
    <property type="entry name" value="ATP-DEPENDENT HELICASE IRC3-RELATED"/>
    <property type="match status" value="1"/>
</dbReference>
<keyword evidence="3" id="KW-0347">Helicase</keyword>
<protein>
    <submittedName>
        <fullName evidence="3">DEAD/DEAH box helicase</fullName>
    </submittedName>
</protein>
<evidence type="ECO:0000259" key="1">
    <source>
        <dbReference type="PROSITE" id="PS51192"/>
    </source>
</evidence>
<dbReference type="Pfam" id="PF11907">
    <property type="entry name" value="DUF3427"/>
    <property type="match status" value="1"/>
</dbReference>
<organism evidence="3 4">
    <name type="scientific">Aerococcus kribbianus</name>
    <dbReference type="NCBI Taxonomy" id="2999064"/>
    <lineage>
        <taxon>Bacteria</taxon>
        <taxon>Bacillati</taxon>
        <taxon>Bacillota</taxon>
        <taxon>Bacilli</taxon>
        <taxon>Lactobacillales</taxon>
        <taxon>Aerococcaceae</taxon>
        <taxon>Aerococcus</taxon>
    </lineage>
</organism>
<dbReference type="SUPFAM" id="SSF52540">
    <property type="entry name" value="P-loop containing nucleoside triphosphate hydrolases"/>
    <property type="match status" value="1"/>
</dbReference>
<dbReference type="InterPro" id="IPR006935">
    <property type="entry name" value="Helicase/UvrB_N"/>
</dbReference>
<dbReference type="Pfam" id="PF00271">
    <property type="entry name" value="Helicase_C"/>
    <property type="match status" value="1"/>
</dbReference>
<dbReference type="PANTHER" id="PTHR47396">
    <property type="entry name" value="TYPE I RESTRICTION ENZYME ECOKI R PROTEIN"/>
    <property type="match status" value="1"/>
</dbReference>
<dbReference type="GO" id="GO:0005829">
    <property type="term" value="C:cytosol"/>
    <property type="evidence" value="ECO:0007669"/>
    <property type="project" value="TreeGrafter"/>
</dbReference>
<dbReference type="SMART" id="SM00490">
    <property type="entry name" value="HELICc"/>
    <property type="match status" value="1"/>
</dbReference>
<dbReference type="CDD" id="cd09204">
    <property type="entry name" value="PLDc_N_DEXD_b2"/>
    <property type="match status" value="1"/>
</dbReference>
<keyword evidence="3" id="KW-0547">Nucleotide-binding</keyword>
<dbReference type="Pfam" id="PF04851">
    <property type="entry name" value="ResIII"/>
    <property type="match status" value="1"/>
</dbReference>
<dbReference type="GO" id="GO:0005524">
    <property type="term" value="F:ATP binding"/>
    <property type="evidence" value="ECO:0007669"/>
    <property type="project" value="InterPro"/>
</dbReference>
<feature type="domain" description="Helicase ATP-binding" evidence="1">
    <location>
        <begin position="225"/>
        <end position="377"/>
    </location>
</feature>
<dbReference type="InterPro" id="IPR050742">
    <property type="entry name" value="Helicase_Restrict-Modif_Enz"/>
</dbReference>
<dbReference type="Pfam" id="PF13091">
    <property type="entry name" value="PLDc_2"/>
    <property type="match status" value="1"/>
</dbReference>
<dbReference type="InterPro" id="IPR021835">
    <property type="entry name" value="DUF3427"/>
</dbReference>
<dbReference type="CDD" id="cd18799">
    <property type="entry name" value="SF2_C_EcoAI-like"/>
    <property type="match status" value="1"/>
</dbReference>
<dbReference type="Proteomes" id="UP001146670">
    <property type="component" value="Unassembled WGS sequence"/>
</dbReference>
<feature type="domain" description="Helicase C-terminal" evidence="2">
    <location>
        <begin position="418"/>
        <end position="592"/>
    </location>
</feature>
<comment type="caution">
    <text evidence="3">The sequence shown here is derived from an EMBL/GenBank/DDBJ whole genome shotgun (WGS) entry which is preliminary data.</text>
</comment>
<dbReference type="GO" id="GO:0003677">
    <property type="term" value="F:DNA binding"/>
    <property type="evidence" value="ECO:0007669"/>
    <property type="project" value="InterPro"/>
</dbReference>
<keyword evidence="3" id="KW-0067">ATP-binding</keyword>
<proteinExistence type="predicted"/>
<evidence type="ECO:0000259" key="2">
    <source>
        <dbReference type="PROSITE" id="PS51194"/>
    </source>
</evidence>
<dbReference type="InterPro" id="IPR058403">
    <property type="entry name" value="DUF8090"/>
</dbReference>
<dbReference type="PROSITE" id="PS51192">
    <property type="entry name" value="HELICASE_ATP_BIND_1"/>
    <property type="match status" value="1"/>
</dbReference>
<evidence type="ECO:0000313" key="3">
    <source>
        <dbReference type="EMBL" id="MCZ0725910.1"/>
    </source>
</evidence>
<reference evidence="3" key="1">
    <citation type="submission" date="2022-12" db="EMBL/GenBank/DDBJ databases">
        <title>Description and comparative metabolic analysis of Aerococcus sp. nov., isolated from the feces of a pig.</title>
        <authorList>
            <person name="Chang Y.-H."/>
        </authorList>
    </citation>
    <scope>NUCLEOTIDE SEQUENCE</scope>
    <source>
        <strain evidence="3">YH-aer222</strain>
    </source>
</reference>
<evidence type="ECO:0000313" key="4">
    <source>
        <dbReference type="Proteomes" id="UP001146670"/>
    </source>
</evidence>
<name>A0A9X3JG32_9LACT</name>
<accession>A0A9X3JG32</accession>
<keyword evidence="3" id="KW-0378">Hydrolase</keyword>
<dbReference type="InterPro" id="IPR025202">
    <property type="entry name" value="PLD-like_dom"/>
</dbReference>
<dbReference type="CDD" id="cd18032">
    <property type="entry name" value="DEXHc_RE_I_III_res"/>
    <property type="match status" value="1"/>
</dbReference>
<dbReference type="GO" id="GO:0016787">
    <property type="term" value="F:hydrolase activity"/>
    <property type="evidence" value="ECO:0007669"/>
    <property type="project" value="InterPro"/>
</dbReference>
<dbReference type="EMBL" id="JAPRFR010000001">
    <property type="protein sequence ID" value="MCZ0725910.1"/>
    <property type="molecule type" value="Genomic_DNA"/>
</dbReference>
<sequence length="949" mass="109446">MERLEASLKKAFIDEKVMGSELDPSLIINQPHKKENLLNILQDDLDQCQSFIFSIAFLTTDGLDAIKVQLADLARRGIKGKLITSNYLSFNHPHVFLELLKIPNLEVRISNKEGFHSKGYLFQHDDYRSFIIGSSNLTMSALKMNYEWNIRLTSNDHGEIIRQMENHLAEEWQAAQPLNKEWIIAYQNNYQPLLRQELVKEEKINNRTEVKPNRMQRAALKELQALRTSGHNKGLVVSATGTGKTYLSAFDVKQAQPKRMLFVVHREQILEAALTSFRRVLGGPSEDYGILSGHLKQGDRKYVFATIQTISKPDYYERFSPDNFDYILIDEVHKAGAKSYQEIIDYFTPNFLLGMTATPERTDNFNIFELFDYNVAYEIRLQEALNQDLLCPFHYFGVTDYEKDGQVIDEASDLSQLVVPERVDFLLEKINYYGVSGLSAKGLVFCSRKDECKLLASAFNQRGIKSIALTGDDSIDAREQAVKALEKGEVSYLFTVDIFNEGIDIPTINQVVMLRNTKSSIIFTQQLGRGLRKHPSKDFVTVIDFIGNYSNNYMIPMALMGDNSHNRDNLRRETQESQFISGLSAINFESIAKERVFAAIDHFVPDSMEELRKAYKQLKNRLNRVPRLVDFKEQHSLDPYLIANKFNTYHDFLVKVKDNPGSLTEWENRQLQFLSVEILPGKRPHESLLLQYLLANQTISKEDLMDYYREAGVVASMAIVESVINTLTIDYYAGTMRQRYESVPFITVNNEELISLTDQTQMALSKSYYRELFVDVLKTSDYNNQDYQSDHLLSLYQKYRRRDVLRLLGWDKQMVDQNIGGYARDERLKRFVIFVTLEKGEDFTGAQIAYEDALINPVTMHWYSKAKRKVTSPEIKVLANSEDWEVLLFVKKSDNESNDFYYLGQVFPDQQSIQEETKPLGEGKTASIVSMNLKLKLPLPTRLYKYLTH</sequence>
<dbReference type="SUPFAM" id="SSF56024">
    <property type="entry name" value="Phospholipase D/nuclease"/>
    <property type="match status" value="1"/>
</dbReference>
<dbReference type="InterPro" id="IPR001650">
    <property type="entry name" value="Helicase_C-like"/>
</dbReference>
<dbReference type="InterPro" id="IPR014001">
    <property type="entry name" value="Helicase_ATP-bd"/>
</dbReference>
<gene>
    <name evidence="3" type="ORF">OW157_04910</name>
</gene>
<dbReference type="Gene3D" id="3.30.870.10">
    <property type="entry name" value="Endonuclease Chain A"/>
    <property type="match status" value="1"/>
</dbReference>
<dbReference type="AlphaFoldDB" id="A0A9X3JG32"/>
<dbReference type="GO" id="GO:0004386">
    <property type="term" value="F:helicase activity"/>
    <property type="evidence" value="ECO:0007669"/>
    <property type="project" value="UniProtKB-KW"/>
</dbReference>
<dbReference type="InterPro" id="IPR027417">
    <property type="entry name" value="P-loop_NTPase"/>
</dbReference>